<proteinExistence type="predicted"/>
<keyword evidence="1" id="KW-0732">Signal</keyword>
<comment type="caution">
    <text evidence="3">The sequence shown here is derived from an EMBL/GenBank/DDBJ whole genome shotgun (WGS) entry which is preliminary data.</text>
</comment>
<dbReference type="Proteomes" id="UP000568380">
    <property type="component" value="Unassembled WGS sequence"/>
</dbReference>
<dbReference type="InterPro" id="IPR056422">
    <property type="entry name" value="BP74_N"/>
</dbReference>
<keyword evidence="4" id="KW-1185">Reference proteome</keyword>
<dbReference type="AlphaFoldDB" id="A0A7W8A8X9"/>
<dbReference type="PANTHER" id="PTHR35883">
    <property type="entry name" value="CYCLIC AMP-INDUCIBLE PROTEIN BP74-RELATED"/>
    <property type="match status" value="1"/>
</dbReference>
<organism evidence="3 4">
    <name type="scientific">Nonomuraea endophytica</name>
    <dbReference type="NCBI Taxonomy" id="714136"/>
    <lineage>
        <taxon>Bacteria</taxon>
        <taxon>Bacillati</taxon>
        <taxon>Actinomycetota</taxon>
        <taxon>Actinomycetes</taxon>
        <taxon>Streptosporangiales</taxon>
        <taxon>Streptosporangiaceae</taxon>
        <taxon>Nonomuraea</taxon>
    </lineage>
</organism>
<dbReference type="InterPro" id="IPR053344">
    <property type="entry name" value="cAMP-inducible_BP74-like"/>
</dbReference>
<dbReference type="RefSeq" id="WP_246509796.1">
    <property type="nucleotide sequence ID" value="NZ_JACHIN010000011.1"/>
</dbReference>
<reference evidence="3 4" key="1">
    <citation type="submission" date="2020-08" db="EMBL/GenBank/DDBJ databases">
        <title>Genomic Encyclopedia of Type Strains, Phase IV (KMG-IV): sequencing the most valuable type-strain genomes for metagenomic binning, comparative biology and taxonomic classification.</title>
        <authorList>
            <person name="Goeker M."/>
        </authorList>
    </citation>
    <scope>NUCLEOTIDE SEQUENCE [LARGE SCALE GENOMIC DNA]</scope>
    <source>
        <strain evidence="3 4">DSM 45385</strain>
    </source>
</reference>
<protein>
    <recommendedName>
        <fullName evidence="2">BP74 N-terminal domain-containing protein</fullName>
    </recommendedName>
</protein>
<name>A0A7W8A8X9_9ACTN</name>
<evidence type="ECO:0000313" key="3">
    <source>
        <dbReference type="EMBL" id="MBB5081812.1"/>
    </source>
</evidence>
<evidence type="ECO:0000313" key="4">
    <source>
        <dbReference type="Proteomes" id="UP000568380"/>
    </source>
</evidence>
<dbReference type="Pfam" id="PF23621">
    <property type="entry name" value="BP74_N"/>
    <property type="match status" value="1"/>
</dbReference>
<evidence type="ECO:0000256" key="1">
    <source>
        <dbReference type="SAM" id="SignalP"/>
    </source>
</evidence>
<sequence length="165" mass="17866">MTKLLSAARRAGVAVLAAMIGLAVVAIPTTATAAAVCAKTPVLAKQSQVRAAAPAYFEMTDVTGARFVFQLTDPAKIAHARKILSGEETHRVHAIGRIIKRPAPYNPGWSFHYDPATIDFFEVAIEVCDSTIPFTEDHLDEACGAFLPGCVWCPWTSRLVRELRS</sequence>
<feature type="chain" id="PRO_5030966310" description="BP74 N-terminal domain-containing protein" evidence="1">
    <location>
        <begin position="34"/>
        <end position="165"/>
    </location>
</feature>
<dbReference type="PANTHER" id="PTHR35883:SF1">
    <property type="entry name" value="CALMODULIN-BINDING PROTEIN CAM-BP15-RELATED"/>
    <property type="match status" value="1"/>
</dbReference>
<evidence type="ECO:0000259" key="2">
    <source>
        <dbReference type="Pfam" id="PF23621"/>
    </source>
</evidence>
<feature type="signal peptide" evidence="1">
    <location>
        <begin position="1"/>
        <end position="33"/>
    </location>
</feature>
<gene>
    <name evidence="3" type="ORF">HNR40_007307</name>
</gene>
<dbReference type="EMBL" id="JACHIN010000011">
    <property type="protein sequence ID" value="MBB5081812.1"/>
    <property type="molecule type" value="Genomic_DNA"/>
</dbReference>
<accession>A0A7W8A8X9</accession>
<feature type="domain" description="BP74 N-terminal" evidence="2">
    <location>
        <begin position="54"/>
        <end position="164"/>
    </location>
</feature>